<evidence type="ECO:0000256" key="3">
    <source>
        <dbReference type="ARBA" id="ARBA00022723"/>
    </source>
</evidence>
<feature type="binding site" evidence="5">
    <location>
        <position position="269"/>
    </location>
    <ligand>
        <name>a divalent metal cation</name>
        <dbReference type="ChEBI" id="CHEBI:60240"/>
        <label>2</label>
        <note>catalytic</note>
    </ligand>
</feature>
<dbReference type="InterPro" id="IPR002467">
    <property type="entry name" value="Pept_M24A_MAP1"/>
</dbReference>
<dbReference type="GO" id="GO:0004239">
    <property type="term" value="F:initiator methionyl aminopeptidase activity"/>
    <property type="evidence" value="ECO:0007669"/>
    <property type="project" value="UniProtKB-UniRule"/>
</dbReference>
<feature type="binding site" evidence="5">
    <location>
        <position position="178"/>
    </location>
    <ligand>
        <name>substrate</name>
    </ligand>
</feature>
<reference evidence="8" key="1">
    <citation type="submission" date="2022-03" db="EMBL/GenBank/DDBJ databases">
        <authorList>
            <person name="Martin C."/>
        </authorList>
    </citation>
    <scope>NUCLEOTIDE SEQUENCE</scope>
</reference>
<dbReference type="PANTHER" id="PTHR43330">
    <property type="entry name" value="METHIONINE AMINOPEPTIDASE"/>
    <property type="match status" value="1"/>
</dbReference>
<dbReference type="CDD" id="cd01086">
    <property type="entry name" value="MetAP1"/>
    <property type="match status" value="1"/>
</dbReference>
<dbReference type="Gene3D" id="3.90.230.10">
    <property type="entry name" value="Creatinase/methionine aminopeptidase superfamily"/>
    <property type="match status" value="1"/>
</dbReference>
<dbReference type="GO" id="GO:0046872">
    <property type="term" value="F:metal ion binding"/>
    <property type="evidence" value="ECO:0007669"/>
    <property type="project" value="UniProtKB-UniRule"/>
</dbReference>
<sequence length="343" mass="38085">MTGTGNPQETKMLCSLCRKISQQLPRSLSNHSYSYIQGKILKQLQMNLQVRTLFGFTRKPKPKYSVVKPGSVSGLLHVPKHIVKPPYAQDPDDEKAYDSPKVIEIKNEVQIAGMRESCKLARKVLDLTAEIVKVGITTDEIDRFVHKTVIDHNAYPSTLLYRNFPKSVCTSINNVACHGIPDDRPLENSDIINIDITIFYNGFHGDLSETYVVGDTDSAAMDLIITTKKCRDEAINICKPGIPFSEIGQVIEDIAHGAGYQVVPYFCGHGIGEYFHGLPQVNHCSKYMSDDEGTAVMSPGMTFTIEPILTEGGEPYISICEDGWTAVMNDDSRTAHTKDVLVR</sequence>
<keyword evidence="1 5" id="KW-0031">Aminopeptidase</keyword>
<dbReference type="Pfam" id="PF00557">
    <property type="entry name" value="Peptidase_M24"/>
    <property type="match status" value="1"/>
</dbReference>
<comment type="caution">
    <text evidence="5">Lacks conserved residue(s) required for the propagation of feature annotation.</text>
</comment>
<feature type="binding site" evidence="5">
    <location>
        <position position="195"/>
    </location>
    <ligand>
        <name>a divalent metal cation</name>
        <dbReference type="ChEBI" id="CHEBI:60240"/>
        <label>1</label>
    </ligand>
</feature>
<dbReference type="EMBL" id="CAIIXF020000001">
    <property type="protein sequence ID" value="CAH1774636.1"/>
    <property type="molecule type" value="Genomic_DNA"/>
</dbReference>
<gene>
    <name evidence="8" type="ORF">OFUS_LOCUS2057</name>
</gene>
<feature type="binding site" evidence="5">
    <location>
        <position position="206"/>
    </location>
    <ligand>
        <name>a divalent metal cation</name>
        <dbReference type="ChEBI" id="CHEBI:60240"/>
        <label>1</label>
    </ligand>
</feature>
<evidence type="ECO:0000256" key="2">
    <source>
        <dbReference type="ARBA" id="ARBA00022670"/>
    </source>
</evidence>
<feature type="binding site" evidence="5">
    <location>
        <position position="276"/>
    </location>
    <ligand>
        <name>substrate</name>
    </ligand>
</feature>
<accession>A0A8S4N2B8</accession>
<dbReference type="SUPFAM" id="SSF55920">
    <property type="entry name" value="Creatinase/aminopeptidase"/>
    <property type="match status" value="1"/>
</dbReference>
<proteinExistence type="inferred from homology"/>
<dbReference type="InterPro" id="IPR036005">
    <property type="entry name" value="Creatinase/aminopeptidase-like"/>
</dbReference>
<evidence type="ECO:0000256" key="5">
    <source>
        <dbReference type="HAMAP-Rule" id="MF_03174"/>
    </source>
</evidence>
<protein>
    <recommendedName>
        <fullName evidence="6">Methionine aminopeptidase</fullName>
        <ecNumber evidence="6">3.4.11.18</ecNumber>
    </recommendedName>
</protein>
<dbReference type="InterPro" id="IPR001714">
    <property type="entry name" value="Pept_M24_MAP"/>
</dbReference>
<feature type="binding site" evidence="5">
    <location>
        <position position="306"/>
    </location>
    <ligand>
        <name>a divalent metal cation</name>
        <dbReference type="ChEBI" id="CHEBI:60240"/>
        <label>2</label>
        <note>catalytic</note>
    </ligand>
</feature>
<comment type="cofactor">
    <cofactor evidence="5">
        <name>Co(2+)</name>
        <dbReference type="ChEBI" id="CHEBI:48828"/>
    </cofactor>
    <cofactor evidence="5">
        <name>Zn(2+)</name>
        <dbReference type="ChEBI" id="CHEBI:29105"/>
    </cofactor>
    <cofactor evidence="5">
        <name>Mn(2+)</name>
        <dbReference type="ChEBI" id="CHEBI:29035"/>
    </cofactor>
    <cofactor evidence="5">
        <name>Fe(2+)</name>
        <dbReference type="ChEBI" id="CHEBI:29033"/>
    </cofactor>
    <text evidence="5">Binds 2 divalent metal cations per subunit. Has a high-affinity and a low affinity metal-binding site. The true nature of the physiological cofactor is under debate. The enzyme is active with cobalt, zinc, manganese or divalent iron ions. Most likely, methionine aminopeptidases function as mononuclear Fe(2+)-metalloproteases under physiological conditions, and the catalytically relevant metal-binding site has been assigned to the histidine-containing high-affinity site.</text>
</comment>
<dbReference type="EC" id="3.4.11.18" evidence="6"/>
<dbReference type="PANTHER" id="PTHR43330:SF8">
    <property type="entry name" value="METHIONINE AMINOPEPTIDASE 1D, MITOCHONDRIAL"/>
    <property type="match status" value="1"/>
</dbReference>
<dbReference type="GO" id="GO:0070006">
    <property type="term" value="F:metalloaminopeptidase activity"/>
    <property type="evidence" value="ECO:0007669"/>
    <property type="project" value="UniProtKB-UniRule"/>
</dbReference>
<dbReference type="AlphaFoldDB" id="A0A8S4N2B8"/>
<dbReference type="GO" id="GO:0006508">
    <property type="term" value="P:proteolysis"/>
    <property type="evidence" value="ECO:0007669"/>
    <property type="project" value="UniProtKB-KW"/>
</dbReference>
<comment type="similarity">
    <text evidence="5">Belongs to the peptidase M24A family. Methionine aminopeptidase type 1 subfamily.</text>
</comment>
<evidence type="ECO:0000259" key="7">
    <source>
        <dbReference type="Pfam" id="PF00557"/>
    </source>
</evidence>
<keyword evidence="4 5" id="KW-0378">Hydrolase</keyword>
<organism evidence="8 9">
    <name type="scientific">Owenia fusiformis</name>
    <name type="common">Polychaete worm</name>
    <dbReference type="NCBI Taxonomy" id="6347"/>
    <lineage>
        <taxon>Eukaryota</taxon>
        <taxon>Metazoa</taxon>
        <taxon>Spiralia</taxon>
        <taxon>Lophotrochozoa</taxon>
        <taxon>Annelida</taxon>
        <taxon>Polychaeta</taxon>
        <taxon>Sedentaria</taxon>
        <taxon>Canalipalpata</taxon>
        <taxon>Sabellida</taxon>
        <taxon>Oweniida</taxon>
        <taxon>Oweniidae</taxon>
        <taxon>Owenia</taxon>
    </lineage>
</organism>
<name>A0A8S4N2B8_OWEFU</name>
<comment type="caution">
    <text evidence="8">The sequence shown here is derived from an EMBL/GenBank/DDBJ whole genome shotgun (WGS) entry which is preliminary data.</text>
</comment>
<dbReference type="PRINTS" id="PR00599">
    <property type="entry name" value="MAPEPTIDASE"/>
</dbReference>
<feature type="domain" description="Peptidase M24" evidence="7">
    <location>
        <begin position="113"/>
        <end position="312"/>
    </location>
</feature>
<dbReference type="OrthoDB" id="3209743at2759"/>
<dbReference type="NCBIfam" id="TIGR00500">
    <property type="entry name" value="met_pdase_I"/>
    <property type="match status" value="1"/>
</dbReference>
<keyword evidence="9" id="KW-1185">Reference proteome</keyword>
<dbReference type="Proteomes" id="UP000749559">
    <property type="component" value="Unassembled WGS sequence"/>
</dbReference>
<comment type="catalytic activity">
    <reaction evidence="5 6">
        <text>Release of N-terminal amino acids, preferentially methionine, from peptides and arylamides.</text>
        <dbReference type="EC" id="3.4.11.18"/>
    </reaction>
</comment>
<keyword evidence="2 5" id="KW-0645">Protease</keyword>
<evidence type="ECO:0000256" key="1">
    <source>
        <dbReference type="ARBA" id="ARBA00022438"/>
    </source>
</evidence>
<evidence type="ECO:0000256" key="4">
    <source>
        <dbReference type="ARBA" id="ARBA00022801"/>
    </source>
</evidence>
<evidence type="ECO:0000313" key="8">
    <source>
        <dbReference type="EMBL" id="CAH1774636.1"/>
    </source>
</evidence>
<evidence type="ECO:0000313" key="9">
    <source>
        <dbReference type="Proteomes" id="UP000749559"/>
    </source>
</evidence>
<comment type="function">
    <text evidence="6">Cotranslationally removes the N-terminal methionine from nascent proteins. The N-terminal methionine is often cleaved when the second residue in the primary sequence is small and uncharged (Met-Ala-, Cys, Gly, Pro, Ser, Thr, or Val).</text>
</comment>
<dbReference type="HAMAP" id="MF_01974">
    <property type="entry name" value="MetAP_1"/>
    <property type="match status" value="1"/>
</dbReference>
<evidence type="ECO:0000256" key="6">
    <source>
        <dbReference type="RuleBase" id="RU003653"/>
    </source>
</evidence>
<keyword evidence="3 5" id="KW-0479">Metal-binding</keyword>
<dbReference type="InterPro" id="IPR000994">
    <property type="entry name" value="Pept_M24"/>
</dbReference>
<feature type="binding site" evidence="5">
    <location>
        <position position="206"/>
    </location>
    <ligand>
        <name>a divalent metal cation</name>
        <dbReference type="ChEBI" id="CHEBI:60240"/>
        <label>2</label>
        <note>catalytic</note>
    </ligand>
</feature>